<dbReference type="EMBL" id="BLPG01000001">
    <property type="protein sequence ID" value="GFJ86811.1"/>
    <property type="molecule type" value="Genomic_DNA"/>
</dbReference>
<dbReference type="Gene3D" id="3.40.50.720">
    <property type="entry name" value="NAD(P)-binding Rossmann-like Domain"/>
    <property type="match status" value="1"/>
</dbReference>
<dbReference type="Gene3D" id="3.90.25.10">
    <property type="entry name" value="UDP-galactose 4-epimerase, domain 1"/>
    <property type="match status" value="1"/>
</dbReference>
<reference evidence="4 5" key="2">
    <citation type="submission" date="2020-03" db="EMBL/GenBank/DDBJ databases">
        <authorList>
            <person name="Ichikawa N."/>
            <person name="Kimura A."/>
            <person name="Kitahashi Y."/>
            <person name="Uohara A."/>
        </authorList>
    </citation>
    <scope>NUCLEOTIDE SEQUENCE [LARGE SCALE GENOMIC DNA]</scope>
    <source>
        <strain evidence="4 5">NBRC 108638</strain>
    </source>
</reference>
<dbReference type="CDD" id="cd05251">
    <property type="entry name" value="NmrA_like_SDR_a"/>
    <property type="match status" value="1"/>
</dbReference>
<proteinExistence type="inferred from homology"/>
<evidence type="ECO:0000313" key="4">
    <source>
        <dbReference type="EMBL" id="GFJ86811.1"/>
    </source>
</evidence>
<sequence>MANLDPVLVTGATGNQGSAVARALLTQGQPVRALTRDPHKPAAARLAELGAELVTGDFDDPAALRRAAAGTSAVFVMSTPMQSPDAEARQGIAAVDAADQAGTGHIVYTSVASALDGTGIPHFDSKAAVERHLATLATPSTVIAPVAFLENIVSPWSAPALAEGRYAFPLPGDVPLQQVAVADIAAFAALVLGDPKAFAGQRVELASVEVAGEQLAAALSRWLGREVTYVELPADSGDDDTDAMMRFFRERGYRVDIPALHAAYPQIGWHDLDSWAAKRDWQQLIPA</sequence>
<reference evidence="4 5" key="1">
    <citation type="submission" date="2020-03" db="EMBL/GenBank/DDBJ databases">
        <title>Whole genome shotgun sequence of Phytohabitans rumicis NBRC 108638.</title>
        <authorList>
            <person name="Komaki H."/>
            <person name="Tamura T."/>
        </authorList>
    </citation>
    <scope>NUCLEOTIDE SEQUENCE [LARGE SCALE GENOMIC DNA]</scope>
    <source>
        <strain evidence="4 5">NBRC 108638</strain>
    </source>
</reference>
<protein>
    <recommendedName>
        <fullName evidence="3">NmrA-like domain-containing protein</fullName>
    </recommendedName>
</protein>
<accession>A0A6V8KWN4</accession>
<organism evidence="4 5">
    <name type="scientific">Phytohabitans rumicis</name>
    <dbReference type="NCBI Taxonomy" id="1076125"/>
    <lineage>
        <taxon>Bacteria</taxon>
        <taxon>Bacillati</taxon>
        <taxon>Actinomycetota</taxon>
        <taxon>Actinomycetes</taxon>
        <taxon>Micromonosporales</taxon>
        <taxon>Micromonosporaceae</taxon>
    </lineage>
</organism>
<gene>
    <name evidence="4" type="ORF">Prum_004530</name>
</gene>
<keyword evidence="2" id="KW-0521">NADP</keyword>
<dbReference type="InterPro" id="IPR036291">
    <property type="entry name" value="NAD(P)-bd_dom_sf"/>
</dbReference>
<dbReference type="RefSeq" id="WP_173073490.1">
    <property type="nucleotide sequence ID" value="NZ_BAABJB010000025.1"/>
</dbReference>
<dbReference type="Proteomes" id="UP000482960">
    <property type="component" value="Unassembled WGS sequence"/>
</dbReference>
<dbReference type="InterPro" id="IPR008030">
    <property type="entry name" value="NmrA-like"/>
</dbReference>
<dbReference type="PANTHER" id="PTHR42748">
    <property type="entry name" value="NITROGEN METABOLITE REPRESSION PROTEIN NMRA FAMILY MEMBER"/>
    <property type="match status" value="1"/>
</dbReference>
<dbReference type="Pfam" id="PF05368">
    <property type="entry name" value="NmrA"/>
    <property type="match status" value="1"/>
</dbReference>
<dbReference type="SUPFAM" id="SSF51735">
    <property type="entry name" value="NAD(P)-binding Rossmann-fold domains"/>
    <property type="match status" value="1"/>
</dbReference>
<evidence type="ECO:0000259" key="3">
    <source>
        <dbReference type="Pfam" id="PF05368"/>
    </source>
</evidence>
<feature type="domain" description="NmrA-like" evidence="3">
    <location>
        <begin position="7"/>
        <end position="234"/>
    </location>
</feature>
<comment type="caution">
    <text evidence="4">The sequence shown here is derived from an EMBL/GenBank/DDBJ whole genome shotgun (WGS) entry which is preliminary data.</text>
</comment>
<dbReference type="AlphaFoldDB" id="A0A6V8KWN4"/>
<evidence type="ECO:0000256" key="2">
    <source>
        <dbReference type="ARBA" id="ARBA00022857"/>
    </source>
</evidence>
<evidence type="ECO:0000256" key="1">
    <source>
        <dbReference type="ARBA" id="ARBA00006328"/>
    </source>
</evidence>
<evidence type="ECO:0000313" key="5">
    <source>
        <dbReference type="Proteomes" id="UP000482960"/>
    </source>
</evidence>
<keyword evidence="5" id="KW-1185">Reference proteome</keyword>
<comment type="similarity">
    <text evidence="1">Belongs to the NmrA-type oxidoreductase family.</text>
</comment>
<dbReference type="PANTHER" id="PTHR42748:SF7">
    <property type="entry name" value="NMRA LIKE REDOX SENSOR 1-RELATED"/>
    <property type="match status" value="1"/>
</dbReference>
<dbReference type="InterPro" id="IPR051164">
    <property type="entry name" value="NmrA-like_oxidored"/>
</dbReference>
<name>A0A6V8KWN4_9ACTN</name>